<gene>
    <name evidence="2" type="ORF">NITHO_3330004</name>
</gene>
<evidence type="ECO:0000313" key="3">
    <source>
        <dbReference type="Proteomes" id="UP000004221"/>
    </source>
</evidence>
<dbReference type="Proteomes" id="UP000004221">
    <property type="component" value="Unassembled WGS sequence"/>
</dbReference>
<organism evidence="2 3">
    <name type="scientific">Nitrolancea hollandica Lb</name>
    <dbReference type="NCBI Taxonomy" id="1129897"/>
    <lineage>
        <taxon>Bacteria</taxon>
        <taxon>Pseudomonadati</taxon>
        <taxon>Thermomicrobiota</taxon>
        <taxon>Thermomicrobia</taxon>
        <taxon>Sphaerobacterales</taxon>
        <taxon>Sphaerobacterineae</taxon>
        <taxon>Sphaerobacteraceae</taxon>
        <taxon>Nitrolancea</taxon>
    </lineage>
</organism>
<keyword evidence="1" id="KW-0472">Membrane</keyword>
<dbReference type="OrthoDB" id="150031at2"/>
<feature type="transmembrane region" description="Helical" evidence="1">
    <location>
        <begin position="201"/>
        <end position="225"/>
    </location>
</feature>
<accession>I4EI38</accession>
<comment type="caution">
    <text evidence="2">The sequence shown here is derived from an EMBL/GenBank/DDBJ whole genome shotgun (WGS) entry which is preliminary data.</text>
</comment>
<dbReference type="RefSeq" id="WP_008478453.1">
    <property type="nucleotide sequence ID" value="NZ_CAGS01000261.1"/>
</dbReference>
<evidence type="ECO:0000313" key="2">
    <source>
        <dbReference type="EMBL" id="CCF84350.1"/>
    </source>
</evidence>
<dbReference type="InterPro" id="IPR019206">
    <property type="entry name" value="DUF2085_TM"/>
</dbReference>
<name>I4EI38_9BACT</name>
<feature type="transmembrane region" description="Helical" evidence="1">
    <location>
        <begin position="176"/>
        <end position="195"/>
    </location>
</feature>
<dbReference type="AlphaFoldDB" id="I4EI38"/>
<reference evidence="2 3" key="1">
    <citation type="journal article" date="2012" name="ISME J.">
        <title>Nitrification expanded: discovery, physiology and genomics of a nitrite-oxidizing bacterium from the phylum Chloroflexi.</title>
        <authorList>
            <person name="Sorokin D.Y."/>
            <person name="Lucker S."/>
            <person name="Vejmelkova D."/>
            <person name="Kostrikina N.A."/>
            <person name="Kleerebezem R."/>
            <person name="Rijpstra W.I."/>
            <person name="Damste J.S."/>
            <person name="Le Paslier D."/>
            <person name="Muyzer G."/>
            <person name="Wagner M."/>
            <person name="van Loosdrecht M.C."/>
            <person name="Daims H."/>
        </authorList>
    </citation>
    <scope>NUCLEOTIDE SEQUENCE [LARGE SCALE GENOMIC DNA]</scope>
    <source>
        <strain evidence="3">none</strain>
    </source>
</reference>
<evidence type="ECO:0000256" key="1">
    <source>
        <dbReference type="SAM" id="Phobius"/>
    </source>
</evidence>
<dbReference type="EMBL" id="CAGS01000261">
    <property type="protein sequence ID" value="CCF84350.1"/>
    <property type="molecule type" value="Genomic_DNA"/>
</dbReference>
<feature type="transmembrane region" description="Helical" evidence="1">
    <location>
        <begin position="143"/>
        <end position="164"/>
    </location>
</feature>
<feature type="transmembrane region" description="Helical" evidence="1">
    <location>
        <begin position="246"/>
        <end position="266"/>
    </location>
</feature>
<keyword evidence="1" id="KW-1133">Transmembrane helix</keyword>
<feature type="transmembrane region" description="Helical" evidence="1">
    <location>
        <begin position="20"/>
        <end position="38"/>
    </location>
</feature>
<keyword evidence="1" id="KW-0812">Transmembrane</keyword>
<proteinExistence type="predicted"/>
<sequence>MSAIPSGTAGPRSKPEGWSALFFGLLGLSVIALLLAPWQMQDKAMAILHGLCAQRPGHSFWFGDQRLPFDARMTGIYGGFLISQLYLLVRRRLRVTRIPSLAILIALALFVVAMGIDGFNSLFSDIDQPTLYEPSNLLRYSTGALTGTTLGVALWLLASNVLWCRKDQIRRPIIRGWGELLQILTLAAIFGILAGSGWQVLYTPITLLLIVSAVMVFFTIALAFIQLARKREASVTTLGELAGPAVGALLTAYVVIAILGGGRFLLEGMLHIQPMP</sequence>
<keyword evidence="3" id="KW-1185">Reference proteome</keyword>
<protein>
    <recommendedName>
        <fullName evidence="4">DUF2085 domain-containing protein</fullName>
    </recommendedName>
</protein>
<dbReference type="Pfam" id="PF09858">
    <property type="entry name" value="DUF2085"/>
    <property type="match status" value="1"/>
</dbReference>
<evidence type="ECO:0008006" key="4">
    <source>
        <dbReference type="Google" id="ProtNLM"/>
    </source>
</evidence>
<feature type="transmembrane region" description="Helical" evidence="1">
    <location>
        <begin position="101"/>
        <end position="123"/>
    </location>
</feature>